<dbReference type="Pfam" id="PF00087">
    <property type="entry name" value="Toxin_TOLIP"/>
    <property type="match status" value="1"/>
</dbReference>
<keyword evidence="11" id="KW-1185">Reference proteome</keyword>
<evidence type="ECO:0000256" key="3">
    <source>
        <dbReference type="ARBA" id="ARBA00022475"/>
    </source>
</evidence>
<dbReference type="SMART" id="SM00134">
    <property type="entry name" value="LU"/>
    <property type="match status" value="2"/>
</dbReference>
<keyword evidence="4" id="KW-0964">Secreted</keyword>
<evidence type="ECO:0000313" key="10">
    <source>
        <dbReference type="EMBL" id="KAK2872258.1"/>
    </source>
</evidence>
<dbReference type="GO" id="GO:0098552">
    <property type="term" value="C:side of membrane"/>
    <property type="evidence" value="ECO:0007669"/>
    <property type="project" value="UniProtKB-KW"/>
</dbReference>
<evidence type="ECO:0000256" key="1">
    <source>
        <dbReference type="ARBA" id="ARBA00004236"/>
    </source>
</evidence>
<keyword evidence="3" id="KW-1003">Cell membrane</keyword>
<evidence type="ECO:0000259" key="9">
    <source>
        <dbReference type="SMART" id="SM00134"/>
    </source>
</evidence>
<gene>
    <name evidence="10" type="ORF">Q8A67_022155</name>
</gene>
<proteinExistence type="predicted"/>
<dbReference type="InterPro" id="IPR035076">
    <property type="entry name" value="Toxin/TOLIP"/>
</dbReference>
<dbReference type="SUPFAM" id="SSF57302">
    <property type="entry name" value="Snake toxin-like"/>
    <property type="match status" value="2"/>
</dbReference>
<dbReference type="AlphaFoldDB" id="A0AA88PF65"/>
<evidence type="ECO:0000313" key="11">
    <source>
        <dbReference type="Proteomes" id="UP001187343"/>
    </source>
</evidence>
<accession>A0AA88PF65</accession>
<dbReference type="Gene3D" id="2.10.60.10">
    <property type="entry name" value="CD59"/>
    <property type="match status" value="2"/>
</dbReference>
<dbReference type="EMBL" id="JAUYZG010000022">
    <property type="protein sequence ID" value="KAK2872258.1"/>
    <property type="molecule type" value="Genomic_DNA"/>
</dbReference>
<evidence type="ECO:0000256" key="5">
    <source>
        <dbReference type="ARBA" id="ARBA00022729"/>
    </source>
</evidence>
<dbReference type="GO" id="GO:0005576">
    <property type="term" value="C:extracellular region"/>
    <property type="evidence" value="ECO:0007669"/>
    <property type="project" value="UniProtKB-SubCell"/>
</dbReference>
<dbReference type="Proteomes" id="UP001187343">
    <property type="component" value="Unassembled WGS sequence"/>
</dbReference>
<dbReference type="InterPro" id="IPR045860">
    <property type="entry name" value="Snake_toxin-like_sf"/>
</dbReference>
<evidence type="ECO:0000256" key="2">
    <source>
        <dbReference type="ARBA" id="ARBA00004613"/>
    </source>
</evidence>
<reference evidence="10" key="1">
    <citation type="submission" date="2023-08" db="EMBL/GenBank/DDBJ databases">
        <title>Chromosome-level Genome Assembly of mud carp (Cirrhinus molitorella).</title>
        <authorList>
            <person name="Liu H."/>
        </authorList>
    </citation>
    <scope>NUCLEOTIDE SEQUENCE</scope>
    <source>
        <strain evidence="10">Prfri</strain>
        <tissue evidence="10">Muscle</tissue>
    </source>
</reference>
<dbReference type="InterPro" id="IPR050918">
    <property type="entry name" value="CNF-like_PLA2_Inhibitor"/>
</dbReference>
<keyword evidence="7" id="KW-0325">Glycoprotein</keyword>
<comment type="caution">
    <text evidence="10">The sequence shown here is derived from an EMBL/GenBank/DDBJ whole genome shotgun (WGS) entry which is preliminary data.</text>
</comment>
<evidence type="ECO:0000256" key="4">
    <source>
        <dbReference type="ARBA" id="ARBA00022525"/>
    </source>
</evidence>
<feature type="domain" description="UPAR/Ly6" evidence="9">
    <location>
        <begin position="20"/>
        <end position="108"/>
    </location>
</feature>
<evidence type="ECO:0000256" key="8">
    <source>
        <dbReference type="SAM" id="SignalP"/>
    </source>
</evidence>
<sequence length="199" mass="20934">MDLQITFFLLFVLFTAGHSFSCYQCSGILGDCRGQTEATCPSGLSKCLSVTTATLIGGTSTKTMAKDCVADCASGFMSHSTAKLSSVCCNTDQCNAQDAPDASNVPNGKKCYSCDGKSCSNIVSCSGSEDRCFKATVTYKDVKADIKGCLSKSLCNRPNLIPSVSDVSCCEGNLCNGAQSVTQSFLFLCCSLLSFVLLH</sequence>
<organism evidence="10 11">
    <name type="scientific">Cirrhinus molitorella</name>
    <name type="common">mud carp</name>
    <dbReference type="NCBI Taxonomy" id="172907"/>
    <lineage>
        <taxon>Eukaryota</taxon>
        <taxon>Metazoa</taxon>
        <taxon>Chordata</taxon>
        <taxon>Craniata</taxon>
        <taxon>Vertebrata</taxon>
        <taxon>Euteleostomi</taxon>
        <taxon>Actinopterygii</taxon>
        <taxon>Neopterygii</taxon>
        <taxon>Teleostei</taxon>
        <taxon>Ostariophysi</taxon>
        <taxon>Cypriniformes</taxon>
        <taxon>Cyprinidae</taxon>
        <taxon>Labeoninae</taxon>
        <taxon>Labeonini</taxon>
        <taxon>Cirrhinus</taxon>
    </lineage>
</organism>
<comment type="subcellular location">
    <subcellularLocation>
        <location evidence="1">Cell membrane</location>
    </subcellularLocation>
    <subcellularLocation>
        <location evidence="2">Secreted</location>
    </subcellularLocation>
</comment>
<feature type="chain" id="PRO_5041669009" description="UPAR/Ly6 domain-containing protein" evidence="8">
    <location>
        <begin position="20"/>
        <end position="199"/>
    </location>
</feature>
<keyword evidence="6" id="KW-0472">Membrane</keyword>
<dbReference type="InterPro" id="IPR016054">
    <property type="entry name" value="LY6_UPA_recep-like"/>
</dbReference>
<protein>
    <recommendedName>
        <fullName evidence="9">UPAR/Ly6 domain-containing protein</fullName>
    </recommendedName>
</protein>
<name>A0AA88PF65_9TELE</name>
<feature type="signal peptide" evidence="8">
    <location>
        <begin position="1"/>
        <end position="19"/>
    </location>
</feature>
<evidence type="ECO:0000256" key="6">
    <source>
        <dbReference type="ARBA" id="ARBA00023136"/>
    </source>
</evidence>
<feature type="domain" description="UPAR/Ly6" evidence="9">
    <location>
        <begin position="110"/>
        <end position="184"/>
    </location>
</feature>
<dbReference type="PANTHER" id="PTHR20914">
    <property type="entry name" value="LY6/PLAUR DOMAIN-CONTAINING PROTEIN 8"/>
    <property type="match status" value="1"/>
</dbReference>
<dbReference type="PANTHER" id="PTHR20914:SF24">
    <property type="entry name" value="LYMPHOCYTE ANTIGEN 6 FAMILY MEMBER M2-RELATED"/>
    <property type="match status" value="1"/>
</dbReference>
<keyword evidence="5 8" id="KW-0732">Signal</keyword>
<evidence type="ECO:0000256" key="7">
    <source>
        <dbReference type="ARBA" id="ARBA00023180"/>
    </source>
</evidence>
<dbReference type="Pfam" id="PF00021">
    <property type="entry name" value="UPAR_LY6"/>
    <property type="match status" value="1"/>
</dbReference>